<comment type="subcellular location">
    <subcellularLocation>
        <location evidence="1">Cell envelope</location>
    </subcellularLocation>
</comment>
<dbReference type="Gene3D" id="2.40.30.170">
    <property type="match status" value="1"/>
</dbReference>
<feature type="domain" description="Multidrug resistance protein MdtA-like alpha-helical hairpin" evidence="4">
    <location>
        <begin position="109"/>
        <end position="177"/>
    </location>
</feature>
<feature type="compositionally biased region" description="Low complexity" evidence="3">
    <location>
        <begin position="385"/>
        <end position="414"/>
    </location>
</feature>
<evidence type="ECO:0000259" key="5">
    <source>
        <dbReference type="Pfam" id="PF25917"/>
    </source>
</evidence>
<feature type="domain" description="Multidrug resistance protein MdtA-like C-terminal permuted SH3" evidence="7">
    <location>
        <begin position="308"/>
        <end position="369"/>
    </location>
</feature>
<evidence type="ECO:0000313" key="9">
    <source>
        <dbReference type="Proteomes" id="UP000776983"/>
    </source>
</evidence>
<dbReference type="Pfam" id="PF25944">
    <property type="entry name" value="Beta-barrel_RND"/>
    <property type="match status" value="1"/>
</dbReference>
<sequence length="422" mass="44004">MRKASLPLQQKFRVLALTSVLLLAACGDKPKQGPDMANMQVPVSVVTVQPSRAEISVELPGRVSAIKDAQIRARVDGIVESINFKQGGDVKAGDLLFTIDPAPYQAARASAYAELKRAEANAISARQLAQRYSKLIQANAVSRQDYDNAVAQAAQADAAIAAAKAALQAADINLGYTKVTSPINGRIGQSMVTEGALVSAAAATQMAVVQQIDDVYVDVTRSTTELAAMRRDLASGRYQRTEDGAAQARVVLEDGSLYDQDGEMLFSGISVDPGTGQVTIRSEFPNPEQILLPGMYVRVRLPQAVDVNAMLVPQQALQRAADGSSSLMVVVDGKVQVRPVEAGISIGSNWLINKGLAAGDVVIVAGFQKLRPGAPVQAMPWKPEAANGAAQGAAPAQPDQAGAAPSGESAPGQAADGGAQSK</sequence>
<dbReference type="NCBIfam" id="TIGR01730">
    <property type="entry name" value="RND_mfp"/>
    <property type="match status" value="1"/>
</dbReference>
<dbReference type="InterPro" id="IPR058627">
    <property type="entry name" value="MdtA-like_C"/>
</dbReference>
<dbReference type="InterPro" id="IPR058624">
    <property type="entry name" value="MdtA-like_HH"/>
</dbReference>
<comment type="similarity">
    <text evidence="2">Belongs to the membrane fusion protein (MFP) (TC 8.A.1) family.</text>
</comment>
<dbReference type="PANTHER" id="PTHR30158">
    <property type="entry name" value="ACRA/E-RELATED COMPONENT OF DRUG EFFLUX TRANSPORTER"/>
    <property type="match status" value="1"/>
</dbReference>
<evidence type="ECO:0000256" key="1">
    <source>
        <dbReference type="ARBA" id="ARBA00004196"/>
    </source>
</evidence>
<evidence type="ECO:0000313" key="8">
    <source>
        <dbReference type="EMBL" id="MCB5363161.1"/>
    </source>
</evidence>
<comment type="caution">
    <text evidence="8">The sequence shown here is derived from an EMBL/GenBank/DDBJ whole genome shotgun (WGS) entry which is preliminary data.</text>
</comment>
<evidence type="ECO:0000256" key="3">
    <source>
        <dbReference type="SAM" id="MobiDB-lite"/>
    </source>
</evidence>
<evidence type="ECO:0000259" key="7">
    <source>
        <dbReference type="Pfam" id="PF25967"/>
    </source>
</evidence>
<dbReference type="Pfam" id="PF25876">
    <property type="entry name" value="HH_MFP_RND"/>
    <property type="match status" value="1"/>
</dbReference>
<protein>
    <submittedName>
        <fullName evidence="8">Efflux RND transporter periplasmic adaptor subunit</fullName>
    </submittedName>
</protein>
<dbReference type="Gene3D" id="1.10.287.470">
    <property type="entry name" value="Helix hairpin bin"/>
    <property type="match status" value="1"/>
</dbReference>
<dbReference type="InterPro" id="IPR006143">
    <property type="entry name" value="RND_pump_MFP"/>
</dbReference>
<dbReference type="PROSITE" id="PS51257">
    <property type="entry name" value="PROKAR_LIPOPROTEIN"/>
    <property type="match status" value="1"/>
</dbReference>
<keyword evidence="9" id="KW-1185">Reference proteome</keyword>
<dbReference type="Pfam" id="PF25917">
    <property type="entry name" value="BSH_RND"/>
    <property type="match status" value="1"/>
</dbReference>
<dbReference type="Gene3D" id="2.40.420.20">
    <property type="match status" value="1"/>
</dbReference>
<name>A0ABS8CAV6_9BURK</name>
<dbReference type="Proteomes" id="UP000776983">
    <property type="component" value="Unassembled WGS sequence"/>
</dbReference>
<dbReference type="SUPFAM" id="SSF111369">
    <property type="entry name" value="HlyD-like secretion proteins"/>
    <property type="match status" value="1"/>
</dbReference>
<dbReference type="InterPro" id="IPR058626">
    <property type="entry name" value="MdtA-like_b-barrel"/>
</dbReference>
<evidence type="ECO:0000256" key="2">
    <source>
        <dbReference type="ARBA" id="ARBA00009477"/>
    </source>
</evidence>
<accession>A0ABS8CAV6</accession>
<reference evidence="8 9" key="1">
    <citation type="submission" date="2020-07" db="EMBL/GenBank/DDBJ databases">
        <title>Pusillimonas sp. nov., isolated from poultry manure in Taiwan.</title>
        <authorList>
            <person name="Lin S.-Y."/>
            <person name="Tang Y.-S."/>
            <person name="Young C.-C."/>
        </authorList>
    </citation>
    <scope>NUCLEOTIDE SEQUENCE [LARGE SCALE GENOMIC DNA]</scope>
    <source>
        <strain evidence="8 9">CC-YST705</strain>
    </source>
</reference>
<feature type="domain" description="Multidrug resistance protein MdtA-like barrel-sandwich hybrid" evidence="5">
    <location>
        <begin position="69"/>
        <end position="210"/>
    </location>
</feature>
<evidence type="ECO:0000259" key="4">
    <source>
        <dbReference type="Pfam" id="PF25876"/>
    </source>
</evidence>
<feature type="region of interest" description="Disordered" evidence="3">
    <location>
        <begin position="378"/>
        <end position="422"/>
    </location>
</feature>
<gene>
    <name evidence="8" type="ORF">H0484_05250</name>
</gene>
<dbReference type="Pfam" id="PF25967">
    <property type="entry name" value="RND-MFP_C"/>
    <property type="match status" value="1"/>
</dbReference>
<dbReference type="RefSeq" id="WP_226953407.1">
    <property type="nucleotide sequence ID" value="NZ_JACDXW010000002.1"/>
</dbReference>
<organism evidence="8 9">
    <name type="scientific">Mesopusillimonas faecipullorum</name>
    <dbReference type="NCBI Taxonomy" id="2755040"/>
    <lineage>
        <taxon>Bacteria</taxon>
        <taxon>Pseudomonadati</taxon>
        <taxon>Pseudomonadota</taxon>
        <taxon>Betaproteobacteria</taxon>
        <taxon>Burkholderiales</taxon>
        <taxon>Alcaligenaceae</taxon>
        <taxon>Mesopusillimonas</taxon>
    </lineage>
</organism>
<proteinExistence type="inferred from homology"/>
<evidence type="ECO:0000259" key="6">
    <source>
        <dbReference type="Pfam" id="PF25944"/>
    </source>
</evidence>
<dbReference type="PANTHER" id="PTHR30158:SF3">
    <property type="entry name" value="MULTIDRUG EFFLUX PUMP SUBUNIT ACRA-RELATED"/>
    <property type="match status" value="1"/>
</dbReference>
<dbReference type="Gene3D" id="2.40.50.100">
    <property type="match status" value="1"/>
</dbReference>
<feature type="domain" description="Multidrug resistance protein MdtA-like beta-barrel" evidence="6">
    <location>
        <begin position="215"/>
        <end position="302"/>
    </location>
</feature>
<dbReference type="EMBL" id="JACDXW010000002">
    <property type="protein sequence ID" value="MCB5363161.1"/>
    <property type="molecule type" value="Genomic_DNA"/>
</dbReference>
<dbReference type="InterPro" id="IPR058625">
    <property type="entry name" value="MdtA-like_BSH"/>
</dbReference>